<keyword evidence="2" id="KW-0812">Transmembrane</keyword>
<proteinExistence type="predicted"/>
<name>A0A9P6WHC0_9ASCO</name>
<evidence type="ECO:0000256" key="2">
    <source>
        <dbReference type="SAM" id="Phobius"/>
    </source>
</evidence>
<dbReference type="EMBL" id="PUHW01000308">
    <property type="protein sequence ID" value="KAG0687145.1"/>
    <property type="molecule type" value="Genomic_DNA"/>
</dbReference>
<feature type="region of interest" description="Disordered" evidence="1">
    <location>
        <begin position="1"/>
        <end position="47"/>
    </location>
</feature>
<evidence type="ECO:0000313" key="4">
    <source>
        <dbReference type="Proteomes" id="UP000697127"/>
    </source>
</evidence>
<dbReference type="Proteomes" id="UP000697127">
    <property type="component" value="Unassembled WGS sequence"/>
</dbReference>
<sequence>MVLVTGKTPNRSNKGKKQSSSKNNPEVKLESPSPSYEGARTEKSRVSKPKKNKFFKLKPFPKTIIPVHYNDNDRIIYLVSSKSVIKTEELMFNTKTDNWKFQNDQHNIKFDSFISTLSNKLTQSKDSVKTLISSLFQEKFENTYQTNIFIKEVYIVKFADSIRFNTQSQFIDKWIYDKKVQYKKRMDNSFSIDFLISNINSLYPIYKINTEKTKEVFKLYKDIKYQWFRNLSILNTRIARPRKCLSAQNVENKNLVNYQWKQEQYNNKNKNRNPQTETMSQNEWCNIKWSEISPDLIIKELKEVVQDRTLANTIASIVMGTNENYMQELGQVACVIVFMAYIIGSVLYLLGYRVMIPPPSPPQSFWSWF</sequence>
<organism evidence="3 4">
    <name type="scientific">Pichia californica</name>
    <dbReference type="NCBI Taxonomy" id="460514"/>
    <lineage>
        <taxon>Eukaryota</taxon>
        <taxon>Fungi</taxon>
        <taxon>Dikarya</taxon>
        <taxon>Ascomycota</taxon>
        <taxon>Saccharomycotina</taxon>
        <taxon>Pichiomycetes</taxon>
        <taxon>Pichiales</taxon>
        <taxon>Pichiaceae</taxon>
        <taxon>Pichia</taxon>
    </lineage>
</organism>
<protein>
    <submittedName>
        <fullName evidence="3">Uncharacterized protein</fullName>
    </submittedName>
</protein>
<comment type="caution">
    <text evidence="3">The sequence shown here is derived from an EMBL/GenBank/DDBJ whole genome shotgun (WGS) entry which is preliminary data.</text>
</comment>
<reference evidence="3" key="1">
    <citation type="submission" date="2020-11" db="EMBL/GenBank/DDBJ databases">
        <title>Kefir isolates.</title>
        <authorList>
            <person name="Marcisauskas S."/>
            <person name="Kim Y."/>
            <person name="Blasche S."/>
        </authorList>
    </citation>
    <scope>NUCLEOTIDE SEQUENCE</scope>
    <source>
        <strain evidence="3">Olga-1</strain>
    </source>
</reference>
<keyword evidence="2" id="KW-1133">Transmembrane helix</keyword>
<evidence type="ECO:0000256" key="1">
    <source>
        <dbReference type="SAM" id="MobiDB-lite"/>
    </source>
</evidence>
<accession>A0A9P6WHC0</accession>
<keyword evidence="4" id="KW-1185">Reference proteome</keyword>
<evidence type="ECO:0000313" key="3">
    <source>
        <dbReference type="EMBL" id="KAG0687145.1"/>
    </source>
</evidence>
<keyword evidence="2" id="KW-0472">Membrane</keyword>
<dbReference type="AlphaFoldDB" id="A0A9P6WHC0"/>
<gene>
    <name evidence="3" type="ORF">C6P40_002807</name>
</gene>
<feature type="transmembrane region" description="Helical" evidence="2">
    <location>
        <begin position="329"/>
        <end position="350"/>
    </location>
</feature>